<accession>A0A9K3CU78</accession>
<feature type="region of interest" description="Disordered" evidence="1">
    <location>
        <begin position="573"/>
        <end position="644"/>
    </location>
</feature>
<dbReference type="Gene3D" id="1.10.472.30">
    <property type="entry name" value="Transcription elongation factor S-II, central domain"/>
    <property type="match status" value="1"/>
</dbReference>
<proteinExistence type="predicted"/>
<dbReference type="InterPro" id="IPR003618">
    <property type="entry name" value="TFIIS_cen_dom"/>
</dbReference>
<feature type="compositionally biased region" description="Low complexity" evidence="1">
    <location>
        <begin position="247"/>
        <end position="259"/>
    </location>
</feature>
<dbReference type="Pfam" id="PF07500">
    <property type="entry name" value="TFIIS_M"/>
    <property type="match status" value="1"/>
</dbReference>
<dbReference type="EMBL" id="BDIP01000618">
    <property type="protein sequence ID" value="GIQ82195.1"/>
    <property type="molecule type" value="Genomic_DNA"/>
</dbReference>
<protein>
    <recommendedName>
        <fullName evidence="2">TFIIS central domain-containing protein</fullName>
    </recommendedName>
</protein>
<feature type="region of interest" description="Disordered" evidence="1">
    <location>
        <begin position="219"/>
        <end position="342"/>
    </location>
</feature>
<feature type="compositionally biased region" description="Basic and acidic residues" evidence="1">
    <location>
        <begin position="267"/>
        <end position="279"/>
    </location>
</feature>
<name>A0A9K3CU78_9EUKA</name>
<feature type="compositionally biased region" description="Acidic residues" evidence="1">
    <location>
        <begin position="224"/>
        <end position="234"/>
    </location>
</feature>
<dbReference type="AlphaFoldDB" id="A0A9K3CU78"/>
<feature type="compositionally biased region" description="Basic residues" evidence="1">
    <location>
        <begin position="576"/>
        <end position="587"/>
    </location>
</feature>
<organism evidence="3 4">
    <name type="scientific">Kipferlia bialata</name>
    <dbReference type="NCBI Taxonomy" id="797122"/>
    <lineage>
        <taxon>Eukaryota</taxon>
        <taxon>Metamonada</taxon>
        <taxon>Carpediemonas-like organisms</taxon>
        <taxon>Kipferlia</taxon>
    </lineage>
</organism>
<feature type="compositionally biased region" description="Basic and acidic residues" evidence="1">
    <location>
        <begin position="289"/>
        <end position="319"/>
    </location>
</feature>
<evidence type="ECO:0000256" key="1">
    <source>
        <dbReference type="SAM" id="MobiDB-lite"/>
    </source>
</evidence>
<feature type="compositionally biased region" description="Basic and acidic residues" evidence="1">
    <location>
        <begin position="595"/>
        <end position="608"/>
    </location>
</feature>
<dbReference type="InterPro" id="IPR036575">
    <property type="entry name" value="TFIIS_cen_dom_sf"/>
</dbReference>
<sequence length="801" mass="88606">MAAVREMDTFLYGDVSEHDLRPMSWRNHVMAPVSEAYALDLIRDRLPSPWVIIRARFDPENASREGYVRALSLVDPSPNASLQDIFGAVPEVPPADPALALAPTGVKTSQTLKTLQTLPKGGSPNAAGSSALSLSHIYRSASVGPGYSGQDLRVSRRDRRRAVRRAPSLAQYHPAASQRSVDSVLPPSTAEGAVADILTSGQTSDSDSLVVEGDILSAQASVESDSDSDSLVEGEGERDGACGSIPASASTSSLTGTTTPREAALVDVERGEEREREGSEPVNLSDTQPDTHSETERERESRRGSSRGRGTESETETIHTDSLFSLTNQDGQKQPQGKELAPGSQAVYTLDDLIVDDLQDLELRTRDYPNLVKMVRLRRAAMDTYAFPSQDSKVPDGQGSVSLGQEGNVLGAAPPRVSRIEAFKVHLRTLPEIMRQCFTPELRSNIFVYFHCISKHKANIVALQTEHMEPWERREDFKRSIQPIFLANYIGASMQHVDLLFLTVAAIMAVFIVGPEAETPSEEETTERLLRLATGVMRVIKKKYGTFKGKMDRNTRLRLKKVVNPLLDRTKGLAGAHHHHQHTHSHTHAPAAPEVKAETKPKKAEKAAKKPAKKPSKKQETMPVEKPNQKKTPRKRPVASKVQTSYDCMKEGNEKDMETRKRLRSRLVGWLSDICASDPVLAGRSDVVSPEALGVSLECEMFDKFGPDVHSVEYQSFYKLLRSTLKNKSNVHMQRLLLTGVYSARRTMEFTAEDMASEEQQRERAEAMEYYMEAAIPDKHPDSEVRPNAVVDSIWTSSNLE</sequence>
<evidence type="ECO:0000313" key="4">
    <source>
        <dbReference type="Proteomes" id="UP000265618"/>
    </source>
</evidence>
<evidence type="ECO:0000259" key="2">
    <source>
        <dbReference type="PROSITE" id="PS51321"/>
    </source>
</evidence>
<dbReference type="SUPFAM" id="SSF46942">
    <property type="entry name" value="Elongation factor TFIIS domain 2"/>
    <property type="match status" value="1"/>
</dbReference>
<dbReference type="Proteomes" id="UP000265618">
    <property type="component" value="Unassembled WGS sequence"/>
</dbReference>
<keyword evidence="4" id="KW-1185">Reference proteome</keyword>
<feature type="compositionally biased region" description="Polar residues" evidence="1">
    <location>
        <begin position="320"/>
        <end position="335"/>
    </location>
</feature>
<feature type="compositionally biased region" description="Basic residues" evidence="1">
    <location>
        <begin position="629"/>
        <end position="638"/>
    </location>
</feature>
<reference evidence="3 4" key="1">
    <citation type="journal article" date="2018" name="PLoS ONE">
        <title>The draft genome of Kipferlia bialata reveals reductive genome evolution in fornicate parasites.</title>
        <authorList>
            <person name="Tanifuji G."/>
            <person name="Takabayashi S."/>
            <person name="Kume K."/>
            <person name="Takagi M."/>
            <person name="Nakayama T."/>
            <person name="Kamikawa R."/>
            <person name="Inagaki Y."/>
            <person name="Hashimoto T."/>
        </authorList>
    </citation>
    <scope>NUCLEOTIDE SEQUENCE [LARGE SCALE GENOMIC DNA]</scope>
    <source>
        <strain evidence="3">NY0173</strain>
    </source>
</reference>
<dbReference type="PROSITE" id="PS51321">
    <property type="entry name" value="TFIIS_CENTRAL"/>
    <property type="match status" value="1"/>
</dbReference>
<dbReference type="GO" id="GO:0006351">
    <property type="term" value="P:DNA-templated transcription"/>
    <property type="evidence" value="ECO:0007669"/>
    <property type="project" value="InterPro"/>
</dbReference>
<evidence type="ECO:0000313" key="3">
    <source>
        <dbReference type="EMBL" id="GIQ82195.1"/>
    </source>
</evidence>
<feature type="domain" description="TFIIS central" evidence="2">
    <location>
        <begin position="659"/>
        <end position="783"/>
    </location>
</feature>
<feature type="region of interest" description="Disordered" evidence="1">
    <location>
        <begin position="145"/>
        <end position="186"/>
    </location>
</feature>
<comment type="caution">
    <text evidence="3">The sequence shown here is derived from an EMBL/GenBank/DDBJ whole genome shotgun (WGS) entry which is preliminary data.</text>
</comment>
<gene>
    <name evidence="3" type="ORF">KIPB_003287</name>
</gene>